<keyword evidence="2" id="KW-1185">Reference proteome</keyword>
<gene>
    <name evidence="1" type="ORF">Goari_003578</name>
</gene>
<dbReference type="EMBL" id="JABFAA010000011">
    <property type="protein sequence ID" value="MBA0697070.1"/>
    <property type="molecule type" value="Genomic_DNA"/>
</dbReference>
<dbReference type="AlphaFoldDB" id="A0A7J8YCS0"/>
<evidence type="ECO:0000313" key="2">
    <source>
        <dbReference type="Proteomes" id="UP000593577"/>
    </source>
</evidence>
<evidence type="ECO:0000313" key="1">
    <source>
        <dbReference type="EMBL" id="MBA0697070.1"/>
    </source>
</evidence>
<name>A0A7J8YCS0_GOSAI</name>
<accession>A0A7J8YCS0</accession>
<protein>
    <submittedName>
        <fullName evidence="1">Uncharacterized protein</fullName>
    </submittedName>
</protein>
<comment type="caution">
    <text evidence="1">The sequence shown here is derived from an EMBL/GenBank/DDBJ whole genome shotgun (WGS) entry which is preliminary data.</text>
</comment>
<dbReference type="Proteomes" id="UP000593577">
    <property type="component" value="Unassembled WGS sequence"/>
</dbReference>
<reference evidence="1 2" key="1">
    <citation type="journal article" date="2019" name="Genome Biol. Evol.">
        <title>Insights into the evolution of the New World diploid cottons (Gossypium, subgenus Houzingenia) based on genome sequencing.</title>
        <authorList>
            <person name="Grover C.E."/>
            <person name="Arick M.A. 2nd"/>
            <person name="Thrash A."/>
            <person name="Conover J.L."/>
            <person name="Sanders W.S."/>
            <person name="Peterson D.G."/>
            <person name="Frelichowski J.E."/>
            <person name="Scheffler J.A."/>
            <person name="Scheffler B.E."/>
            <person name="Wendel J.F."/>
        </authorList>
    </citation>
    <scope>NUCLEOTIDE SEQUENCE [LARGE SCALE GENOMIC DNA]</scope>
    <source>
        <strain evidence="1">185</strain>
        <tissue evidence="1">Leaf</tissue>
    </source>
</reference>
<proteinExistence type="predicted"/>
<organism evidence="1 2">
    <name type="scientific">Gossypium aridum</name>
    <name type="common">American cotton</name>
    <name type="synonym">Erioxylum aridum</name>
    <dbReference type="NCBI Taxonomy" id="34290"/>
    <lineage>
        <taxon>Eukaryota</taxon>
        <taxon>Viridiplantae</taxon>
        <taxon>Streptophyta</taxon>
        <taxon>Embryophyta</taxon>
        <taxon>Tracheophyta</taxon>
        <taxon>Spermatophyta</taxon>
        <taxon>Magnoliopsida</taxon>
        <taxon>eudicotyledons</taxon>
        <taxon>Gunneridae</taxon>
        <taxon>Pentapetalae</taxon>
        <taxon>rosids</taxon>
        <taxon>malvids</taxon>
        <taxon>Malvales</taxon>
        <taxon>Malvaceae</taxon>
        <taxon>Malvoideae</taxon>
        <taxon>Gossypium</taxon>
    </lineage>
</organism>
<sequence>MMQGIPAPICNIVRQHRDFKTLVVRELMFYYFGRCILVMEGRDHPISLEHLKIIQAYFTANIIVDPVSQNFHT</sequence>